<dbReference type="PANTHER" id="PTHR45661:SF3">
    <property type="entry name" value="IG-LIKE DOMAIN-CONTAINING PROTEIN"/>
    <property type="match status" value="1"/>
</dbReference>
<organism evidence="1 2">
    <name type="scientific">Prevotella pallens</name>
    <dbReference type="NCBI Taxonomy" id="60133"/>
    <lineage>
        <taxon>Bacteria</taxon>
        <taxon>Pseudomonadati</taxon>
        <taxon>Bacteroidota</taxon>
        <taxon>Bacteroidia</taxon>
        <taxon>Bacteroidales</taxon>
        <taxon>Prevotellaceae</taxon>
        <taxon>Prevotella</taxon>
    </lineage>
</organism>
<dbReference type="Pfam" id="PF13306">
    <property type="entry name" value="LRR_5"/>
    <property type="match status" value="3"/>
</dbReference>
<proteinExistence type="predicted"/>
<accession>A0ABX9DQ34</accession>
<reference evidence="1 2" key="1">
    <citation type="submission" date="2018-06" db="EMBL/GenBank/DDBJ databases">
        <title>Genomic Encyclopedia of Archaeal and Bacterial Type Strains, Phase II (KMG-II): from individual species to whole genera.</title>
        <authorList>
            <person name="Goeker M."/>
        </authorList>
    </citation>
    <scope>NUCLEOTIDE SEQUENCE [LARGE SCALE GENOMIC DNA]</scope>
    <source>
        <strain evidence="1 2">DSM 18710</strain>
    </source>
</reference>
<dbReference type="InterPro" id="IPR032675">
    <property type="entry name" value="LRR_dom_sf"/>
</dbReference>
<sequence length="1184" mass="130384">MCIACFISSNILFIAQFALTLPSSNNLSVLKQEQLITKDCMKKYMKQMLLVAIFMLLGSLNVMRAEHNQPNTPCVKMHFAGKIGSKYALLIMGAEEGEYTLNWGDGNSHKGKLNKTATRIQGNIETQDLTIYGNIAVLECSNNQLTTLDVTKLPMLTHLISRKNFVRDLDVSDNPELKLLYVQDSPLEKLDLTHNSKIDSLILTNNRLKELTLASHPTLELLMCTSNAQLKHLNLKNCPKLKHLDALQTLVDEYDLSKNSELRYVAVGLGRPLRTLSLPTNNKIDTLMVPAAGLKAIDLSQTKQLKLLGIDNNYELSQLDLTGMTQLKALSCEGNALTSLNLSACRNLESLVCNNNQLTTLDVSGLNKLETLTCFSNNLATLSLTGCTSMKNLDCSVNPKLNTADFPHSLTSLNCSSCNFAQIETTKLPLLNNLTCDGNQIGTLNLTAQTKLSAINCGNNKIEQLDFSNCTSLLDVVIAGNPISTGIGFDNCKNLRYVSVNNTKLDACALNAMYRSLREKRPEDDESDLHGILLYNDVPGAAKVSNTKIATDKGWLVSVVGDGTGCQEEVGDRIKKVVVSVDKAGELEDKIPENVWLDVVDTLKIVGPLNSYDLRWVRKFCGADEYGALIPTTLKRIDLSEVSFVSTGDTSDSYYIFTDDMGKDRKYFVDGTKPTLLPEKLFFKCCSIESVVLPKHIREIGIGAFFKCVSMKEVVIPDEVTEIQSTAFGVCDALETIQLPSKLKTMGNYVFTYCAKLKEVAIPDGVTKINKRTFDQTPMLKKLTLPKSLQDLAIEAFFGANGLEQIQIPEGITTLPEGAFGMCEALKKAELPASLTKIDKNAFQDCHNLETIELKEGLKHIAVYAFQNCKKLHNVTLPNSLEIIENEAFLNCNDMAGLKLGSGLKTIGEKAFFHNHGIESLEIPTATEMIDYAAFAECLGLKRVALGMSAAKLIDNPFLGCAALQLFEVDANNEKYAVENGVLYNKNYTTLYIYPNGKNDKNFTMNVSTKKIADFAFWYCKNIEKLEFSPAFNEFGYRAFCGCSGLNSLTVKNIKPVENTYTDDVFEGVKHETCTLIVPVGSKQAYSTSRTWKEFNIVEATPDAVEAVNSETPTVQNNENSIVLSNVSHHFNTVALYNLTGCKLAEVAIHSGNARIDATSIPSGVYVLTLCGAKRSCSLKLIRP</sequence>
<evidence type="ECO:0000313" key="1">
    <source>
        <dbReference type="EMBL" id="RAS44709.1"/>
    </source>
</evidence>
<dbReference type="Gene3D" id="3.80.10.10">
    <property type="entry name" value="Ribonuclease Inhibitor"/>
    <property type="match status" value="6"/>
</dbReference>
<protein>
    <submittedName>
        <fullName evidence="1">Leucine-rich repeat (LRR) protein</fullName>
    </submittedName>
</protein>
<evidence type="ECO:0000313" key="2">
    <source>
        <dbReference type="Proteomes" id="UP000249852"/>
    </source>
</evidence>
<gene>
    <name evidence="1" type="ORF">BC673_11519</name>
</gene>
<name>A0ABX9DQ34_9BACT</name>
<dbReference type="SUPFAM" id="SSF52058">
    <property type="entry name" value="L domain-like"/>
    <property type="match status" value="4"/>
</dbReference>
<comment type="caution">
    <text evidence="1">The sequence shown here is derived from an EMBL/GenBank/DDBJ whole genome shotgun (WGS) entry which is preliminary data.</text>
</comment>
<dbReference type="Proteomes" id="UP000249852">
    <property type="component" value="Unassembled WGS sequence"/>
</dbReference>
<dbReference type="PANTHER" id="PTHR45661">
    <property type="entry name" value="SURFACE ANTIGEN"/>
    <property type="match status" value="1"/>
</dbReference>
<dbReference type="EMBL" id="QLTQ01000015">
    <property type="protein sequence ID" value="RAS44709.1"/>
    <property type="molecule type" value="Genomic_DNA"/>
</dbReference>
<keyword evidence="2" id="KW-1185">Reference proteome</keyword>
<dbReference type="InterPro" id="IPR053139">
    <property type="entry name" value="Surface_bspA-like"/>
</dbReference>
<dbReference type="InterPro" id="IPR026906">
    <property type="entry name" value="LRR_5"/>
</dbReference>